<proteinExistence type="predicted"/>
<name>X1ESQ7_9ZZZZ</name>
<organism evidence="1">
    <name type="scientific">marine sediment metagenome</name>
    <dbReference type="NCBI Taxonomy" id="412755"/>
    <lineage>
        <taxon>unclassified sequences</taxon>
        <taxon>metagenomes</taxon>
        <taxon>ecological metagenomes</taxon>
    </lineage>
</organism>
<comment type="caution">
    <text evidence="1">The sequence shown here is derived from an EMBL/GenBank/DDBJ whole genome shotgun (WGS) entry which is preliminary data.</text>
</comment>
<protein>
    <submittedName>
        <fullName evidence="1">Uncharacterized protein</fullName>
    </submittedName>
</protein>
<gene>
    <name evidence="1" type="ORF">S03H2_06841</name>
</gene>
<evidence type="ECO:0000313" key="1">
    <source>
        <dbReference type="EMBL" id="GAH20199.1"/>
    </source>
</evidence>
<dbReference type="AlphaFoldDB" id="X1ESQ7"/>
<sequence length="58" mass="6840">MLYFTVDWVPPWLVRDLDQLIVWVDGGLWGSSLWDGDVAVQEGEEEDDILYNPHHLIW</sequence>
<dbReference type="EMBL" id="BARU01003064">
    <property type="protein sequence ID" value="GAH20199.1"/>
    <property type="molecule type" value="Genomic_DNA"/>
</dbReference>
<reference evidence="1" key="1">
    <citation type="journal article" date="2014" name="Front. Microbiol.">
        <title>High frequency of phylogenetically diverse reductive dehalogenase-homologous genes in deep subseafloor sedimentary metagenomes.</title>
        <authorList>
            <person name="Kawai M."/>
            <person name="Futagami T."/>
            <person name="Toyoda A."/>
            <person name="Takaki Y."/>
            <person name="Nishi S."/>
            <person name="Hori S."/>
            <person name="Arai W."/>
            <person name="Tsubouchi T."/>
            <person name="Morono Y."/>
            <person name="Uchiyama I."/>
            <person name="Ito T."/>
            <person name="Fujiyama A."/>
            <person name="Inagaki F."/>
            <person name="Takami H."/>
        </authorList>
    </citation>
    <scope>NUCLEOTIDE SEQUENCE</scope>
    <source>
        <strain evidence="1">Expedition CK06-06</strain>
    </source>
</reference>
<accession>X1ESQ7</accession>